<dbReference type="Proteomes" id="UP001577381">
    <property type="component" value="Unassembled WGS sequence"/>
</dbReference>
<dbReference type="InterPro" id="IPR058406">
    <property type="entry name" value="DUF8093"/>
</dbReference>
<accession>A0AA96M022</accession>
<reference evidence="3 5" key="2">
    <citation type="submission" date="2024-09" db="EMBL/GenBank/DDBJ databases">
        <title>Molecular characterization of Carbapenemase-producing Enterobacter cloacae Complex from Infections in Argentina.</title>
        <authorList>
            <person name="De Mendieta J.M."/>
            <person name="Gomez S."/>
        </authorList>
    </citation>
    <scope>NUCLEOTIDE SEQUENCE [LARGE SCALE GENOMIC DNA]</scope>
    <source>
        <strain evidence="3 5">M23267</strain>
    </source>
</reference>
<organism evidence="4">
    <name type="scientific">Enterobacter chuandaensis</name>
    <dbReference type="NCBI Taxonomy" id="2497875"/>
    <lineage>
        <taxon>Bacteria</taxon>
        <taxon>Pseudomonadati</taxon>
        <taxon>Pseudomonadota</taxon>
        <taxon>Gammaproteobacteria</taxon>
        <taxon>Enterobacterales</taxon>
        <taxon>Enterobacteriaceae</taxon>
        <taxon>Enterobacter</taxon>
        <taxon>Enterobacter cloacae complex</taxon>
    </lineage>
</organism>
<feature type="domain" description="DUF8093" evidence="2">
    <location>
        <begin position="11"/>
        <end position="92"/>
    </location>
</feature>
<evidence type="ECO:0000313" key="5">
    <source>
        <dbReference type="Proteomes" id="UP001577381"/>
    </source>
</evidence>
<feature type="region of interest" description="Disordered" evidence="1">
    <location>
        <begin position="47"/>
        <end position="66"/>
    </location>
</feature>
<evidence type="ECO:0000256" key="1">
    <source>
        <dbReference type="SAM" id="MobiDB-lite"/>
    </source>
</evidence>
<dbReference type="EMBL" id="JBHGSI010000001">
    <property type="protein sequence ID" value="MFB4717726.1"/>
    <property type="molecule type" value="Genomic_DNA"/>
</dbReference>
<reference evidence="4" key="1">
    <citation type="submission" date="2023-09" db="EMBL/GenBank/DDBJ databases">
        <title>Coexistence of blaNDM-1 and blaKPC-2 in Enterobacter chuandaensis.</title>
        <authorList>
            <person name="Chen R."/>
        </authorList>
    </citation>
    <scope>NUCLEOTIDE SEQUENCE</scope>
    <source>
        <strain evidence="4">FAHZZU5885</strain>
    </source>
</reference>
<dbReference type="EMBL" id="CP135253">
    <property type="protein sequence ID" value="WNS36151.1"/>
    <property type="molecule type" value="Genomic_DNA"/>
</dbReference>
<proteinExistence type="predicted"/>
<gene>
    <name evidence="3" type="ORF">ACE3KR_02350</name>
    <name evidence="4" type="ORF">RQP59_13690</name>
</gene>
<protein>
    <recommendedName>
        <fullName evidence="2">DUF8093 domain-containing protein</fullName>
    </recommendedName>
</protein>
<dbReference type="RefSeq" id="WP_265193953.1">
    <property type="nucleotide sequence ID" value="NZ_CP135253.1"/>
</dbReference>
<evidence type="ECO:0000313" key="3">
    <source>
        <dbReference type="EMBL" id="MFB4717726.1"/>
    </source>
</evidence>
<evidence type="ECO:0000313" key="4">
    <source>
        <dbReference type="EMBL" id="WNS36151.1"/>
    </source>
</evidence>
<keyword evidence="5" id="KW-1185">Reference proteome</keyword>
<dbReference type="AlphaFoldDB" id="A0AA96M022"/>
<sequence>MLKLYTLWELKRELSPKDFQHILTPEAALEKATVRYDLDYRNYTYPPLGEVPREQSTPKNKPYLRSEPSVYDPVYDDLEMNLMEGWIIGLDTDE</sequence>
<dbReference type="KEGG" id="echu:RQP59_13690"/>
<dbReference type="Pfam" id="PF26362">
    <property type="entry name" value="DUF8093"/>
    <property type="match status" value="1"/>
</dbReference>
<evidence type="ECO:0000259" key="2">
    <source>
        <dbReference type="Pfam" id="PF26362"/>
    </source>
</evidence>
<name>A0AA96M022_9ENTR</name>